<keyword evidence="1" id="KW-0812">Transmembrane</keyword>
<comment type="caution">
    <text evidence="2">The sequence shown here is derived from an EMBL/GenBank/DDBJ whole genome shotgun (WGS) entry which is preliminary data.</text>
</comment>
<evidence type="ECO:0000313" key="3">
    <source>
        <dbReference type="Proteomes" id="UP000284998"/>
    </source>
</evidence>
<evidence type="ECO:0000313" key="2">
    <source>
        <dbReference type="EMBL" id="RHH38550.1"/>
    </source>
</evidence>
<protein>
    <submittedName>
        <fullName evidence="2">Uncharacterized protein</fullName>
    </submittedName>
</protein>
<feature type="transmembrane region" description="Helical" evidence="1">
    <location>
        <begin position="139"/>
        <end position="160"/>
    </location>
</feature>
<reference evidence="2 3" key="1">
    <citation type="submission" date="2018-08" db="EMBL/GenBank/DDBJ databases">
        <title>A genome reference for cultivated species of the human gut microbiota.</title>
        <authorList>
            <person name="Zou Y."/>
            <person name="Xue W."/>
            <person name="Luo G."/>
        </authorList>
    </citation>
    <scope>NUCLEOTIDE SEQUENCE [LARGE SCALE GENOMIC DNA]</scope>
    <source>
        <strain evidence="2 3">AM17-44</strain>
    </source>
</reference>
<keyword evidence="1" id="KW-0472">Membrane</keyword>
<proteinExistence type="predicted"/>
<dbReference type="Proteomes" id="UP000284998">
    <property type="component" value="Unassembled WGS sequence"/>
</dbReference>
<feature type="transmembrane region" description="Helical" evidence="1">
    <location>
        <begin position="58"/>
        <end position="78"/>
    </location>
</feature>
<dbReference type="AlphaFoldDB" id="A0A414WPT2"/>
<sequence>MGTKSGCAMNRPEIIHEMNKFFLILFVLTASILSVALWGLIIITILNLINCFTWYEKALYSLGIISIVLMFFSHALLYQIMYDNRIYALLIKWIKGHDITPWFVLTIGICNTYLLDLYYTKNKYSKFDLLQYRVNITDSIIVMLPLINIYIYFSIVKSGALKQKVSRRDFLHLYVRGRLIQHIIQSNE</sequence>
<dbReference type="EMBL" id="QRJS01000070">
    <property type="protein sequence ID" value="RHH38550.1"/>
    <property type="molecule type" value="Genomic_DNA"/>
</dbReference>
<feature type="transmembrane region" description="Helical" evidence="1">
    <location>
        <begin position="21"/>
        <end position="46"/>
    </location>
</feature>
<feature type="transmembrane region" description="Helical" evidence="1">
    <location>
        <begin position="99"/>
        <end position="119"/>
    </location>
</feature>
<evidence type="ECO:0000256" key="1">
    <source>
        <dbReference type="SAM" id="Phobius"/>
    </source>
</evidence>
<gene>
    <name evidence="2" type="ORF">DW204_14780</name>
</gene>
<organism evidence="2 3">
    <name type="scientific">Phocaeicola plebeius</name>
    <dbReference type="NCBI Taxonomy" id="310297"/>
    <lineage>
        <taxon>Bacteria</taxon>
        <taxon>Pseudomonadati</taxon>
        <taxon>Bacteroidota</taxon>
        <taxon>Bacteroidia</taxon>
        <taxon>Bacteroidales</taxon>
        <taxon>Bacteroidaceae</taxon>
        <taxon>Phocaeicola</taxon>
    </lineage>
</organism>
<name>A0A414WPT2_9BACT</name>
<keyword evidence="1" id="KW-1133">Transmembrane helix</keyword>
<accession>A0A414WPT2</accession>